<name>A0A397D179_APHAT</name>
<dbReference type="Gene3D" id="3.30.200.20">
    <property type="entry name" value="Phosphorylase Kinase, domain 1"/>
    <property type="match status" value="1"/>
</dbReference>
<dbReference type="Pfam" id="PF00069">
    <property type="entry name" value="Pkinase"/>
    <property type="match status" value="1"/>
</dbReference>
<dbReference type="GO" id="GO:0004672">
    <property type="term" value="F:protein kinase activity"/>
    <property type="evidence" value="ECO:0007669"/>
    <property type="project" value="InterPro"/>
</dbReference>
<organism evidence="3 4">
    <name type="scientific">Aphanomyces astaci</name>
    <name type="common">Crayfish plague agent</name>
    <dbReference type="NCBI Taxonomy" id="112090"/>
    <lineage>
        <taxon>Eukaryota</taxon>
        <taxon>Sar</taxon>
        <taxon>Stramenopiles</taxon>
        <taxon>Oomycota</taxon>
        <taxon>Saprolegniomycetes</taxon>
        <taxon>Saprolegniales</taxon>
        <taxon>Verrucalvaceae</taxon>
        <taxon>Aphanomyces</taxon>
    </lineage>
</organism>
<evidence type="ECO:0000313" key="4">
    <source>
        <dbReference type="Proteomes" id="UP000266643"/>
    </source>
</evidence>
<dbReference type="GO" id="GO:0005524">
    <property type="term" value="F:ATP binding"/>
    <property type="evidence" value="ECO:0007669"/>
    <property type="project" value="InterPro"/>
</dbReference>
<reference evidence="3 4" key="1">
    <citation type="submission" date="2018-08" db="EMBL/GenBank/DDBJ databases">
        <title>Aphanomyces genome sequencing and annotation.</title>
        <authorList>
            <person name="Minardi D."/>
            <person name="Oidtmann B."/>
            <person name="Van Der Giezen M."/>
            <person name="Studholme D.J."/>
        </authorList>
    </citation>
    <scope>NUCLEOTIDE SEQUENCE [LARGE SCALE GENOMIC DNA]</scope>
    <source>
        <strain evidence="3 4">D2</strain>
    </source>
</reference>
<dbReference type="EMBL" id="QUTD01006314">
    <property type="protein sequence ID" value="RHY56137.1"/>
    <property type="molecule type" value="Genomic_DNA"/>
</dbReference>
<dbReference type="InterPro" id="IPR047173">
    <property type="entry name" value="STRAD_A/B-like"/>
</dbReference>
<proteinExistence type="inferred from homology"/>
<dbReference type="AlphaFoldDB" id="A0A397D179"/>
<dbReference type="PANTHER" id="PTHR48014">
    <property type="entry name" value="SERINE/THREONINE-PROTEIN KINASE FRAY2"/>
    <property type="match status" value="1"/>
</dbReference>
<dbReference type="Proteomes" id="UP000266643">
    <property type="component" value="Unassembled WGS sequence"/>
</dbReference>
<sequence length="425" mass="47786">MAAAAATHTEWPTSAEDYQIIEKVGQVMKAYCRPKDTYVAIKIMDLEKITTSFEDIRVREIHAVPYCWTLQRGGGGHRTTDAVCLSIRSFVYKDQLWLVMQLMNKGSCLHAMNILKKKGFGEGMKEELCAVILRETLQGLQYFHENGQIHRDIKAGNILLDGDGNVLIADFGVSGWMMEGGDRRKNRQTFVGTPCWMAPEVMEQVRGYDYKADIWSFGITALELAKGYAPYARYQPMKVVHIHIEYCPFLPQIWTFVMLICQIYRSILCVLLLTLQKAPPSLRSYDDDGSGHQFSRHFKDMVRLCLQKDPAKRPTTSTLLKHNFFKKAETAAYLAAELTTKIDDIGETSINTQPMLPGMGPLYATKEPTTAEPKVYVPGTTWVFEDTPAADATPQTAAAAADEIDDFERQFLAASGGESVRKPQQ</sequence>
<evidence type="ECO:0000256" key="1">
    <source>
        <dbReference type="ARBA" id="ARBA00008874"/>
    </source>
</evidence>
<feature type="domain" description="Protein kinase" evidence="2">
    <location>
        <begin position="13"/>
        <end position="325"/>
    </location>
</feature>
<dbReference type="FunFam" id="1.10.510.10:FF:000947">
    <property type="entry name" value="serine/threonine-protein kinase OSR1"/>
    <property type="match status" value="1"/>
</dbReference>
<evidence type="ECO:0000259" key="2">
    <source>
        <dbReference type="PROSITE" id="PS50011"/>
    </source>
</evidence>
<protein>
    <recommendedName>
        <fullName evidence="2">Protein kinase domain-containing protein</fullName>
    </recommendedName>
</protein>
<dbReference type="PANTHER" id="PTHR48014:SF21">
    <property type="entry name" value="SERINE_THREONINE-PROTEIN KINASE FRAY2"/>
    <property type="match status" value="1"/>
</dbReference>
<dbReference type="Gene3D" id="1.10.510.10">
    <property type="entry name" value="Transferase(Phosphotransferase) domain 1"/>
    <property type="match status" value="1"/>
</dbReference>
<dbReference type="SUPFAM" id="SSF56112">
    <property type="entry name" value="Protein kinase-like (PK-like)"/>
    <property type="match status" value="1"/>
</dbReference>
<comment type="caution">
    <text evidence="3">The sequence shown here is derived from an EMBL/GenBank/DDBJ whole genome shotgun (WGS) entry which is preliminary data.</text>
</comment>
<dbReference type="InterPro" id="IPR000719">
    <property type="entry name" value="Prot_kinase_dom"/>
</dbReference>
<gene>
    <name evidence="3" type="ORF">DYB30_005933</name>
</gene>
<dbReference type="InterPro" id="IPR011009">
    <property type="entry name" value="Kinase-like_dom_sf"/>
</dbReference>
<evidence type="ECO:0000313" key="3">
    <source>
        <dbReference type="EMBL" id="RHY56137.1"/>
    </source>
</evidence>
<dbReference type="VEuPathDB" id="FungiDB:H257_08729"/>
<dbReference type="SMART" id="SM00220">
    <property type="entry name" value="S_TKc"/>
    <property type="match status" value="1"/>
</dbReference>
<dbReference type="PROSITE" id="PS50011">
    <property type="entry name" value="PROTEIN_KINASE_DOM"/>
    <property type="match status" value="1"/>
</dbReference>
<dbReference type="GO" id="GO:0043539">
    <property type="term" value="F:protein serine/threonine kinase activator activity"/>
    <property type="evidence" value="ECO:0007669"/>
    <property type="project" value="InterPro"/>
</dbReference>
<comment type="similarity">
    <text evidence="1">Belongs to the protein kinase superfamily. STE Ser/Thr protein kinase family. STE20 subfamily.</text>
</comment>
<accession>A0A397D179</accession>